<gene>
    <name evidence="4" type="ORF">N7548_04130</name>
</gene>
<dbReference type="RefSeq" id="WP_263608171.1">
    <property type="nucleotide sequence ID" value="NZ_JAOVQM010000002.1"/>
</dbReference>
<protein>
    <submittedName>
        <fullName evidence="4">U32 family peptidase</fullName>
    </submittedName>
</protein>
<dbReference type="InterPro" id="IPR001539">
    <property type="entry name" value="Peptidase_U32"/>
</dbReference>
<comment type="caution">
    <text evidence="4">The sequence shown here is derived from an EMBL/GenBank/DDBJ whole genome shotgun (WGS) entry which is preliminary data.</text>
</comment>
<evidence type="ECO:0000256" key="1">
    <source>
        <dbReference type="ARBA" id="ARBA00022670"/>
    </source>
</evidence>
<reference evidence="4" key="1">
    <citation type="submission" date="2022-09" db="EMBL/GenBank/DDBJ databases">
        <title>Novel Mycoplasma species identified in domestic and wild animals.</title>
        <authorList>
            <person name="Volokhov D.V."/>
            <person name="Furtak V.A."/>
            <person name="Zagorodnyaya T.A."/>
        </authorList>
    </citation>
    <scope>NUCLEOTIDE SEQUENCE</scope>
    <source>
        <strain evidence="4">Oakley</strain>
    </source>
</reference>
<dbReference type="InterPro" id="IPR051454">
    <property type="entry name" value="RNA/ubiquinone_mod_enzymes"/>
</dbReference>
<keyword evidence="1" id="KW-0645">Protease</keyword>
<dbReference type="PANTHER" id="PTHR30217">
    <property type="entry name" value="PEPTIDASE U32 FAMILY"/>
    <property type="match status" value="1"/>
</dbReference>
<accession>A0ABT2Y5L2</accession>
<keyword evidence="5" id="KW-1185">Reference proteome</keyword>
<dbReference type="Pfam" id="PF01136">
    <property type="entry name" value="Peptidase_U32"/>
    <property type="match status" value="1"/>
</dbReference>
<organism evidence="4 5">
    <name type="scientific">Paracholeplasma manati</name>
    <dbReference type="NCBI Taxonomy" id="591373"/>
    <lineage>
        <taxon>Bacteria</taxon>
        <taxon>Bacillati</taxon>
        <taxon>Mycoplasmatota</taxon>
        <taxon>Mollicutes</taxon>
        <taxon>Acholeplasmatales</taxon>
        <taxon>Acholeplasmataceae</taxon>
        <taxon>Paracholeplasma</taxon>
    </lineage>
</organism>
<sequence length="296" mass="34203">MKKLVTLFEIESIPKLAPHVNGFILGQNGVSTRLTRSFSTEEIIQASSIMKSLGKSCFIIMNRILHDQDDHRYEAFIQSVDSDAITGYIVGDIGVLSIGKQLNISHKMIYNPETLITNVFDAHFYHSLGIQGVYLAKEITIDDMVNIGQNRPYALFAYGHGYLNMFYSKRQLIEAYFENKDMDNPYHDQRNLSVVEEKRPEFKYPILEDEAGTHVFRNHVFSSLNHLKTLEQAIDYLVFDTIFHNDQYALDVLKIYESGVALSDPSVQDIQKHYHEVWDEGFFFKKTVYKPKKVEL</sequence>
<evidence type="ECO:0000256" key="2">
    <source>
        <dbReference type="ARBA" id="ARBA00022801"/>
    </source>
</evidence>
<name>A0ABT2Y5L2_9MOLU</name>
<comment type="similarity">
    <text evidence="3">Belongs to the peptidase U32 family.</text>
</comment>
<evidence type="ECO:0000313" key="4">
    <source>
        <dbReference type="EMBL" id="MCV2232011.1"/>
    </source>
</evidence>
<keyword evidence="2" id="KW-0378">Hydrolase</keyword>
<dbReference type="EMBL" id="JAOVQM010000002">
    <property type="protein sequence ID" value="MCV2232011.1"/>
    <property type="molecule type" value="Genomic_DNA"/>
</dbReference>
<evidence type="ECO:0000256" key="3">
    <source>
        <dbReference type="ARBA" id="ARBA00038374"/>
    </source>
</evidence>
<dbReference type="Proteomes" id="UP001177160">
    <property type="component" value="Unassembled WGS sequence"/>
</dbReference>
<dbReference type="PANTHER" id="PTHR30217:SF6">
    <property type="entry name" value="TRNA HYDROXYLATION PROTEIN P"/>
    <property type="match status" value="1"/>
</dbReference>
<proteinExistence type="inferred from homology"/>
<evidence type="ECO:0000313" key="5">
    <source>
        <dbReference type="Proteomes" id="UP001177160"/>
    </source>
</evidence>